<evidence type="ECO:0008006" key="8">
    <source>
        <dbReference type="Google" id="ProtNLM"/>
    </source>
</evidence>
<gene>
    <name evidence="6" type="ORF">A3F83_01540</name>
</gene>
<comment type="caution">
    <text evidence="6">The sequence shown here is derived from an EMBL/GenBank/DDBJ whole genome shotgun (WGS) entry which is preliminary data.</text>
</comment>
<evidence type="ECO:0000256" key="4">
    <source>
        <dbReference type="ARBA" id="ARBA00022729"/>
    </source>
</evidence>
<dbReference type="Gene3D" id="3.40.190.170">
    <property type="entry name" value="Bacterial extracellular solute-binding protein, family 7"/>
    <property type="match status" value="1"/>
</dbReference>
<dbReference type="PANTHER" id="PTHR33376">
    <property type="match status" value="1"/>
</dbReference>
<accession>A0A1F5YV88</accession>
<dbReference type="Pfam" id="PF03480">
    <property type="entry name" value="DctP"/>
    <property type="match status" value="1"/>
</dbReference>
<organism evidence="6 7">
    <name type="scientific">Candidatus Glassbacteria bacterium RIFCSPLOWO2_12_FULL_58_11</name>
    <dbReference type="NCBI Taxonomy" id="1817867"/>
    <lineage>
        <taxon>Bacteria</taxon>
        <taxon>Candidatus Glassiibacteriota</taxon>
    </lineage>
</organism>
<evidence type="ECO:0000256" key="3">
    <source>
        <dbReference type="ARBA" id="ARBA00022448"/>
    </source>
</evidence>
<dbReference type="AlphaFoldDB" id="A0A1F5YV88"/>
<keyword evidence="4 5" id="KW-0732">Signal</keyword>
<dbReference type="PANTHER" id="PTHR33376:SF4">
    <property type="entry name" value="SIALIC ACID-BINDING PERIPLASMIC PROTEIN SIAP"/>
    <property type="match status" value="1"/>
</dbReference>
<feature type="signal peptide" evidence="5">
    <location>
        <begin position="1"/>
        <end position="24"/>
    </location>
</feature>
<dbReference type="NCBIfam" id="TIGR00787">
    <property type="entry name" value="dctP"/>
    <property type="match status" value="1"/>
</dbReference>
<dbReference type="CDD" id="cd13672">
    <property type="entry name" value="PBP2_TRAP_Siap"/>
    <property type="match status" value="1"/>
</dbReference>
<dbReference type="EMBL" id="MFIX01000123">
    <property type="protein sequence ID" value="OGG04079.1"/>
    <property type="molecule type" value="Genomic_DNA"/>
</dbReference>
<evidence type="ECO:0000313" key="7">
    <source>
        <dbReference type="Proteomes" id="UP000179129"/>
    </source>
</evidence>
<dbReference type="PROSITE" id="PS51257">
    <property type="entry name" value="PROKAR_LIPOPROTEIN"/>
    <property type="match status" value="1"/>
</dbReference>
<name>A0A1F5YV88_9BACT</name>
<dbReference type="NCBIfam" id="NF037995">
    <property type="entry name" value="TRAP_S1"/>
    <property type="match status" value="1"/>
</dbReference>
<protein>
    <recommendedName>
        <fullName evidence="8">C4-dicarboxylate ABC transporter substrate-binding protein</fullName>
    </recommendedName>
</protein>
<reference evidence="6 7" key="1">
    <citation type="journal article" date="2016" name="Nat. Commun.">
        <title>Thousands of microbial genomes shed light on interconnected biogeochemical processes in an aquifer system.</title>
        <authorList>
            <person name="Anantharaman K."/>
            <person name="Brown C.T."/>
            <person name="Hug L.A."/>
            <person name="Sharon I."/>
            <person name="Castelle C.J."/>
            <person name="Probst A.J."/>
            <person name="Thomas B.C."/>
            <person name="Singh A."/>
            <person name="Wilkins M.J."/>
            <person name="Karaoz U."/>
            <person name="Brodie E.L."/>
            <person name="Williams K.H."/>
            <person name="Hubbard S.S."/>
            <person name="Banfield J.F."/>
        </authorList>
    </citation>
    <scope>NUCLEOTIDE SEQUENCE [LARGE SCALE GENOMIC DNA]</scope>
</reference>
<dbReference type="GO" id="GO:0055085">
    <property type="term" value="P:transmembrane transport"/>
    <property type="evidence" value="ECO:0007669"/>
    <property type="project" value="InterPro"/>
</dbReference>
<dbReference type="STRING" id="1817867.A3F83_01540"/>
<dbReference type="PIRSF" id="PIRSF006470">
    <property type="entry name" value="DctB"/>
    <property type="match status" value="1"/>
</dbReference>
<sequence>MKKTALYLLRFSVLAFPLLLGACASDQNREGSGIIKLRFSTVGVPRDAHTLCLYTFKEELERSTAGRVKVEIFHSGQLFTQESEQLAVRRGTVAMVYTGAHWLAEHVPYFSMFTMGYLFKDYSHMARVFNGSLGERLFEDVARKIGVRPLGAFYLGTRQLNLRDTGHAVRRPEDLKGVKLRMPNSPSWLFLGQALGANPTTISFSELYMALKTGTVDGQDNPLPTTYNAKFYEVAKYIVLTGHLVHAVFPCINEGVWRKLDPELQGQVRLAIEQSRQVCDSLNLKAETELIDYFKSRGVIVSEPDREAFKQHVRKQYLENEKLVGDWDQALFREVEALAE</sequence>
<dbReference type="Proteomes" id="UP000179129">
    <property type="component" value="Unassembled WGS sequence"/>
</dbReference>
<evidence type="ECO:0000256" key="1">
    <source>
        <dbReference type="ARBA" id="ARBA00004196"/>
    </source>
</evidence>
<dbReference type="GO" id="GO:0030288">
    <property type="term" value="C:outer membrane-bounded periplasmic space"/>
    <property type="evidence" value="ECO:0007669"/>
    <property type="project" value="InterPro"/>
</dbReference>
<evidence type="ECO:0000256" key="5">
    <source>
        <dbReference type="SAM" id="SignalP"/>
    </source>
</evidence>
<comment type="similarity">
    <text evidence="2">Belongs to the bacterial solute-binding protein 7 family.</text>
</comment>
<dbReference type="InterPro" id="IPR018389">
    <property type="entry name" value="DctP_fam"/>
</dbReference>
<evidence type="ECO:0000256" key="2">
    <source>
        <dbReference type="ARBA" id="ARBA00009023"/>
    </source>
</evidence>
<feature type="chain" id="PRO_5009522655" description="C4-dicarboxylate ABC transporter substrate-binding protein" evidence="5">
    <location>
        <begin position="25"/>
        <end position="340"/>
    </location>
</feature>
<evidence type="ECO:0000313" key="6">
    <source>
        <dbReference type="EMBL" id="OGG04079.1"/>
    </source>
</evidence>
<dbReference type="InterPro" id="IPR038404">
    <property type="entry name" value="TRAP_DctP_sf"/>
</dbReference>
<dbReference type="InterPro" id="IPR004682">
    <property type="entry name" value="TRAP_DctP"/>
</dbReference>
<comment type="subcellular location">
    <subcellularLocation>
        <location evidence="1">Cell envelope</location>
    </subcellularLocation>
</comment>
<proteinExistence type="inferred from homology"/>
<keyword evidence="3" id="KW-0813">Transport</keyword>